<proteinExistence type="predicted"/>
<protein>
    <submittedName>
        <fullName evidence="1">Uncharacterized protein</fullName>
    </submittedName>
</protein>
<dbReference type="EMBL" id="CAFZ01000097">
    <property type="protein sequence ID" value="CCA70870.1"/>
    <property type="molecule type" value="Genomic_DNA"/>
</dbReference>
<dbReference type="InParanoid" id="G4THS8"/>
<dbReference type="OrthoDB" id="2963168at2759"/>
<dbReference type="Proteomes" id="UP000007148">
    <property type="component" value="Unassembled WGS sequence"/>
</dbReference>
<gene>
    <name evidence="1" type="ORF">PIIN_04806</name>
</gene>
<sequence>MASYRSEKMYNGDEKTVIAFAIGTTMSTSLRRADVKHHHFRRCVLLASLEASPSDRRDGEYNQVLSTWADCRQVTQWPGQPTASGSAKGRPAHRRIQVSERYCVACGEEALNYQSEDDHEQMAKWFKLHMHPESLRDDALNIPPLPTGLADQAIARKPLLDKFEKR</sequence>
<name>G4THS8_SERID</name>
<dbReference type="AlphaFoldDB" id="G4THS8"/>
<evidence type="ECO:0000313" key="1">
    <source>
        <dbReference type="EMBL" id="CCA70870.1"/>
    </source>
</evidence>
<evidence type="ECO:0000313" key="2">
    <source>
        <dbReference type="Proteomes" id="UP000007148"/>
    </source>
</evidence>
<organism evidence="1 2">
    <name type="scientific">Serendipita indica (strain DSM 11827)</name>
    <name type="common">Root endophyte fungus</name>
    <name type="synonym">Piriformospora indica</name>
    <dbReference type="NCBI Taxonomy" id="1109443"/>
    <lineage>
        <taxon>Eukaryota</taxon>
        <taxon>Fungi</taxon>
        <taxon>Dikarya</taxon>
        <taxon>Basidiomycota</taxon>
        <taxon>Agaricomycotina</taxon>
        <taxon>Agaricomycetes</taxon>
        <taxon>Sebacinales</taxon>
        <taxon>Serendipitaceae</taxon>
        <taxon>Serendipita</taxon>
    </lineage>
</organism>
<reference evidence="1 2" key="1">
    <citation type="journal article" date="2011" name="PLoS Pathog.">
        <title>Endophytic Life Strategies Decoded by Genome and Transcriptome Analyses of the Mutualistic Root Symbiont Piriformospora indica.</title>
        <authorList>
            <person name="Zuccaro A."/>
            <person name="Lahrmann U."/>
            <person name="Guldener U."/>
            <person name="Langen G."/>
            <person name="Pfiffi S."/>
            <person name="Biedenkopf D."/>
            <person name="Wong P."/>
            <person name="Samans B."/>
            <person name="Grimm C."/>
            <person name="Basiewicz M."/>
            <person name="Murat C."/>
            <person name="Martin F."/>
            <person name="Kogel K.H."/>
        </authorList>
    </citation>
    <scope>NUCLEOTIDE SEQUENCE [LARGE SCALE GENOMIC DNA]</scope>
    <source>
        <strain evidence="1 2">DSM 11827</strain>
    </source>
</reference>
<accession>G4THS8</accession>
<dbReference type="HOGENOM" id="CLU_1603389_0_0_1"/>
<comment type="caution">
    <text evidence="1">The sequence shown here is derived from an EMBL/GenBank/DDBJ whole genome shotgun (WGS) entry which is preliminary data.</text>
</comment>
<keyword evidence="2" id="KW-1185">Reference proteome</keyword>